<feature type="compositionally biased region" description="Polar residues" evidence="1">
    <location>
        <begin position="1211"/>
        <end position="1236"/>
    </location>
</feature>
<evidence type="ECO:0000313" key="4">
    <source>
        <dbReference type="Proteomes" id="UP000184267"/>
    </source>
</evidence>
<evidence type="ECO:0000256" key="1">
    <source>
        <dbReference type="SAM" id="MobiDB-lite"/>
    </source>
</evidence>
<feature type="compositionally biased region" description="Low complexity" evidence="1">
    <location>
        <begin position="1493"/>
        <end position="1519"/>
    </location>
</feature>
<evidence type="ECO:0000259" key="2">
    <source>
        <dbReference type="PROSITE" id="PS51184"/>
    </source>
</evidence>
<feature type="region of interest" description="Disordered" evidence="1">
    <location>
        <begin position="515"/>
        <end position="546"/>
    </location>
</feature>
<dbReference type="PROSITE" id="PS51184">
    <property type="entry name" value="JMJC"/>
    <property type="match status" value="1"/>
</dbReference>
<sequence>MENLRQQLILSGAVAATPLGKAKPSSFSVPIPRTSSALPRRRLSEAQRPPPEATSHPPRPLATVPPPPVEQPIPGPSSSPSRTGPTSSSSKFALPRITAKDWSAPDLCSKYDSFKPVRRVSACAKPEVLSQALVDYERDGIPLVIEQWNQHPNWPKEIFSLEWLLQTSGDKSINVRNMHDRRDQSMTLTEFVELSRSQTVYATPGETQRWYWKDADCPLEWRDWLFKSSEIPTSVLPSSPDNYLRYLSPSEAVESLLCYMGIGDTYTAAHKDLCSSSGHNLMCVSENNGRSFWFMTAANDAAAVAKYFHKKLGQELDWETHVTTLEELGRAPFTVYVVEQRVGDLVLVPPRSCHQVVNSGGLAMKTSWSRMTLDNLRTALHCELPIYRRVCRPEQYRVRTVLYRSMLHLTQAVQAALAPTRTPKVEHVEESQGTSAWNNYVGYADSSDEKSIRAVTPLPQPDVRARAQKLKRIVQLFDEVLRDEFAACHAKLEHVLRSETGAGWALTATVKASTSRTDSDSAARSGSSNGLKITLQPPAGSQDRRDSDRAASCNLACDFCGADIFQSFFECKECRTADDGSVPQPGDGLLICPACYVEGRSCDCRQMEPMQTRSFDMLLSDRNDAARAIAAALPSGEAPPEAEEPDELWDPEEICVFEAACALRDHRAQKADRRPSTCRAIYSDNHPASPVDVLNCVVCHGSKCFHHLLRQGIHSAEAVIIHREWRPDQVDWHTFHKDRTVAAKQYNIKAKLFDLESIESASERLKIAALSFPKCRPGHANVKLGFYDRECGAMGISVDEPEVVPATPSTPKMSKAEPKQPVDQLSPLTPVNSSDESAESSFDGSPSPVLNIVELPSTNHLPFLAVSANTSAEESQVKEVIEIEYSDTDSQRSLPGGAHPLLEGNVPYVAVPPLPPYVVSRLKRASSPSRFDFATQPRKKPKPAGRGDPESSALTTHTRGSGDRAEHSARHRRDRSGDKSASRSSMVPVADNSAAMGLVGAFQRAAHMNNQDPPCSPPRHTKRDYSPPPRTIKKPHVGRRAVTTVVLSDSEPASTLPSGPSSAEVLTSDMNLDYPDVEEIPRPSLPRSVAPQSTRERAPAPVSGTPQIPRRSMLKRTVADAELESDKAPERTTTRTSTSANSLASLGRIPKKRKGPPGISKEDMAKRQSEEKSDDAPKTKGKSKATTNLAAPGMSRRSSRASDSRAMVSSTSGRQSGLSVRTTSTHRTRGESSLNGSYILPDDVPDAAAPVCAAIAESASRAEDTRAEPSAIAKVNSPPTPLPRRSALVSDTSSVPAFPSTSFAPVLPALPQAIVDPPSRADDYSAQFTHSAQTIVPHLSMLINSGLALASAPRSNPRLEEEVKLLHATVEKQHQQLEHMESENVELRRQVKRQAEKIDDLEQEAKSTKGQLRTVQDSLKKEREERNLMAQEVRNMDSKIGRIGADSSNSSMGMAQIMEMVQRAVQERLGPMQPVMQQAGHNPGYNPYNGSEGNNNPPWGNQPPHQYNNNHINYNNNNNGPTRNFNHPSRGGGRFYQGRDTAPQTTSWDRNQNRYDDTSRGRNHDVRPNNSFQGGGPRDHTRTPPEGARSEFAPAGDRAAKDEDAEPLLPAGRSRPNADVSPVSEFSDHGKRHHERTPPSTIESYPSPPELGGRSLSSIQNSSFPDVTDARNPPNSSSYPSPGHDQGLRPNGERSSRGNSRGAPSGSA</sequence>
<feature type="compositionally biased region" description="Pro residues" evidence="1">
    <location>
        <begin position="48"/>
        <end position="77"/>
    </location>
</feature>
<dbReference type="Proteomes" id="UP000184267">
    <property type="component" value="Unassembled WGS sequence"/>
</dbReference>
<keyword evidence="4" id="KW-1185">Reference proteome</keyword>
<feature type="compositionally biased region" description="Polar residues" evidence="1">
    <location>
        <begin position="1655"/>
        <end position="1665"/>
    </location>
</feature>
<feature type="region of interest" description="Disordered" evidence="1">
    <location>
        <begin position="13"/>
        <end position="93"/>
    </location>
</feature>
<dbReference type="SUPFAM" id="SSF51197">
    <property type="entry name" value="Clavaminate synthase-like"/>
    <property type="match status" value="1"/>
</dbReference>
<dbReference type="InterPro" id="IPR003347">
    <property type="entry name" value="JmjC_dom"/>
</dbReference>
<feature type="compositionally biased region" description="Basic and acidic residues" evidence="1">
    <location>
        <begin position="1124"/>
        <end position="1133"/>
    </location>
</feature>
<feature type="compositionally biased region" description="Polar residues" evidence="1">
    <location>
        <begin position="1408"/>
        <end position="1417"/>
    </location>
</feature>
<feature type="region of interest" description="Disordered" evidence="1">
    <location>
        <begin position="1260"/>
        <end position="1287"/>
    </location>
</feature>
<feature type="compositionally biased region" description="Polar residues" evidence="1">
    <location>
        <begin position="25"/>
        <end position="37"/>
    </location>
</feature>
<gene>
    <name evidence="3" type="ORF">TRAPUB_3075</name>
</gene>
<name>A0A1M2VEY7_TRAPU</name>
<feature type="region of interest" description="Disordered" evidence="1">
    <location>
        <begin position="801"/>
        <end position="845"/>
    </location>
</feature>
<feature type="compositionally biased region" description="Basic and acidic residues" evidence="1">
    <location>
        <begin position="1551"/>
        <end position="1567"/>
    </location>
</feature>
<feature type="region of interest" description="Disordered" evidence="1">
    <location>
        <begin position="925"/>
        <end position="989"/>
    </location>
</feature>
<dbReference type="OrthoDB" id="298344at2759"/>
<feature type="compositionally biased region" description="Low complexity" evidence="1">
    <location>
        <begin position="1672"/>
        <end position="1682"/>
    </location>
</feature>
<dbReference type="STRING" id="154538.A0A1M2VEY7"/>
<dbReference type="Gene3D" id="2.60.120.650">
    <property type="entry name" value="Cupin"/>
    <property type="match status" value="1"/>
</dbReference>
<dbReference type="OMA" id="HMESENV"/>
<feature type="compositionally biased region" description="Polar residues" evidence="1">
    <location>
        <begin position="826"/>
        <end position="844"/>
    </location>
</feature>
<organism evidence="3 4">
    <name type="scientific">Trametes pubescens</name>
    <name type="common">White-rot fungus</name>
    <dbReference type="NCBI Taxonomy" id="154538"/>
    <lineage>
        <taxon>Eukaryota</taxon>
        <taxon>Fungi</taxon>
        <taxon>Dikarya</taxon>
        <taxon>Basidiomycota</taxon>
        <taxon>Agaricomycotina</taxon>
        <taxon>Agaricomycetes</taxon>
        <taxon>Polyporales</taxon>
        <taxon>Polyporaceae</taxon>
        <taxon>Trametes</taxon>
    </lineage>
</organism>
<feature type="domain" description="JmjC" evidence="2">
    <location>
        <begin position="225"/>
        <end position="387"/>
    </location>
</feature>
<feature type="region of interest" description="Disordered" evidence="1">
    <location>
        <begin position="1475"/>
        <end position="1708"/>
    </location>
</feature>
<dbReference type="EMBL" id="MNAD01001353">
    <property type="protein sequence ID" value="OJT06140.1"/>
    <property type="molecule type" value="Genomic_DNA"/>
</dbReference>
<feature type="compositionally biased region" description="Polar residues" evidence="1">
    <location>
        <begin position="1045"/>
        <end position="1070"/>
    </location>
</feature>
<reference evidence="3 4" key="1">
    <citation type="submission" date="2016-10" db="EMBL/GenBank/DDBJ databases">
        <title>Genome sequence of the basidiomycete white-rot fungus Trametes pubescens.</title>
        <authorList>
            <person name="Makela M.R."/>
            <person name="Granchi Z."/>
            <person name="Peng M."/>
            <person name="De Vries R.P."/>
            <person name="Grigoriev I."/>
            <person name="Riley R."/>
            <person name="Hilden K."/>
        </authorList>
    </citation>
    <scope>NUCLEOTIDE SEQUENCE [LARGE SCALE GENOMIC DNA]</scope>
    <source>
        <strain evidence="3 4">FBCC735</strain>
    </source>
</reference>
<feature type="region of interest" description="Disordered" evidence="1">
    <location>
        <begin position="1008"/>
        <end position="1238"/>
    </location>
</feature>
<comment type="caution">
    <text evidence="3">The sequence shown here is derived from an EMBL/GenBank/DDBJ whole genome shotgun (WGS) entry which is preliminary data.</text>
</comment>
<feature type="compositionally biased region" description="Low complexity" evidence="1">
    <location>
        <begin position="78"/>
        <end position="90"/>
    </location>
</feature>
<feature type="region of interest" description="Disordered" evidence="1">
    <location>
        <begin position="1399"/>
        <end position="1420"/>
    </location>
</feature>
<evidence type="ECO:0000313" key="3">
    <source>
        <dbReference type="EMBL" id="OJT06140.1"/>
    </source>
</evidence>
<dbReference type="Pfam" id="PF02373">
    <property type="entry name" value="JmjC"/>
    <property type="match status" value="1"/>
</dbReference>
<feature type="compositionally biased region" description="Basic and acidic residues" evidence="1">
    <location>
        <begin position="1160"/>
        <end position="1178"/>
    </location>
</feature>
<dbReference type="CDD" id="cd15841">
    <property type="entry name" value="SNARE_Qc"/>
    <property type="match status" value="1"/>
</dbReference>
<feature type="compositionally biased region" description="Low complexity" evidence="1">
    <location>
        <begin position="515"/>
        <end position="528"/>
    </location>
</feature>
<dbReference type="SMART" id="SM00558">
    <property type="entry name" value="JmjC"/>
    <property type="match status" value="1"/>
</dbReference>
<accession>A0A1M2VEY7</accession>
<protein>
    <recommendedName>
        <fullName evidence="2">JmjC domain-containing protein</fullName>
    </recommendedName>
</protein>
<proteinExistence type="predicted"/>